<protein>
    <submittedName>
        <fullName evidence="1">Uncharacterized protein</fullName>
    </submittedName>
</protein>
<reference evidence="1" key="1">
    <citation type="submission" date="2022-07" db="EMBL/GenBank/DDBJ databases">
        <title>Genome Sequence of Phlebia brevispora.</title>
        <authorList>
            <person name="Buettner E."/>
        </authorList>
    </citation>
    <scope>NUCLEOTIDE SEQUENCE</scope>
    <source>
        <strain evidence="1">MPL23</strain>
    </source>
</reference>
<organism evidence="1 2">
    <name type="scientific">Phlebia brevispora</name>
    <dbReference type="NCBI Taxonomy" id="194682"/>
    <lineage>
        <taxon>Eukaryota</taxon>
        <taxon>Fungi</taxon>
        <taxon>Dikarya</taxon>
        <taxon>Basidiomycota</taxon>
        <taxon>Agaricomycotina</taxon>
        <taxon>Agaricomycetes</taxon>
        <taxon>Polyporales</taxon>
        <taxon>Meruliaceae</taxon>
        <taxon>Phlebia</taxon>
    </lineage>
</organism>
<sequence length="119" mass="13125">MRSYFALLAALLPTVLADTYSISDTYIGQDFLNSWTHEAIQDPTNGRVNYVDQATALAENLTYANGDTLVLRADYWTMNPPDPGRSSVRIRSNNVYSTHVVVSVTFLVLGSSLADTSYP</sequence>
<accession>A0ACC1RZ21</accession>
<name>A0ACC1RZ21_9APHY</name>
<comment type="caution">
    <text evidence="1">The sequence shown here is derived from an EMBL/GenBank/DDBJ whole genome shotgun (WGS) entry which is preliminary data.</text>
</comment>
<gene>
    <name evidence="1" type="ORF">NM688_g8014</name>
</gene>
<dbReference type="EMBL" id="JANHOG010002029">
    <property type="protein sequence ID" value="KAJ3528322.1"/>
    <property type="molecule type" value="Genomic_DNA"/>
</dbReference>
<dbReference type="Proteomes" id="UP001148662">
    <property type="component" value="Unassembled WGS sequence"/>
</dbReference>
<evidence type="ECO:0000313" key="2">
    <source>
        <dbReference type="Proteomes" id="UP001148662"/>
    </source>
</evidence>
<evidence type="ECO:0000313" key="1">
    <source>
        <dbReference type="EMBL" id="KAJ3528322.1"/>
    </source>
</evidence>
<proteinExistence type="predicted"/>
<keyword evidence="2" id="KW-1185">Reference proteome</keyword>